<protein>
    <submittedName>
        <fullName evidence="1">Uncharacterized protein</fullName>
    </submittedName>
</protein>
<reference evidence="1 2" key="1">
    <citation type="submission" date="2021-01" db="EMBL/GenBank/DDBJ databases">
        <title>Tumebacillus sp. strain ITR2 16S ribosomal RNA gene Genome sequencing and assembly.</title>
        <authorList>
            <person name="Kang M."/>
        </authorList>
    </citation>
    <scope>NUCLEOTIDE SEQUENCE [LARGE SCALE GENOMIC DNA]</scope>
    <source>
        <strain evidence="1 2">ITR2</strain>
    </source>
</reference>
<sequence length="47" mass="4741">MKKVVLAGVLVAVALFLTVAAGVGTAQKTAGSLIPIPCDPNVFTWGD</sequence>
<evidence type="ECO:0000313" key="1">
    <source>
        <dbReference type="EMBL" id="MBL0388150.1"/>
    </source>
</evidence>
<dbReference type="EMBL" id="JAEQNB010000005">
    <property type="protein sequence ID" value="MBL0388150.1"/>
    <property type="molecule type" value="Genomic_DNA"/>
</dbReference>
<organism evidence="1 2">
    <name type="scientific">Tumebacillus amylolyticus</name>
    <dbReference type="NCBI Taxonomy" id="2801339"/>
    <lineage>
        <taxon>Bacteria</taxon>
        <taxon>Bacillati</taxon>
        <taxon>Bacillota</taxon>
        <taxon>Bacilli</taxon>
        <taxon>Bacillales</taxon>
        <taxon>Alicyclobacillaceae</taxon>
        <taxon>Tumebacillus</taxon>
    </lineage>
</organism>
<proteinExistence type="predicted"/>
<comment type="caution">
    <text evidence="1">The sequence shown here is derived from an EMBL/GenBank/DDBJ whole genome shotgun (WGS) entry which is preliminary data.</text>
</comment>
<dbReference type="Proteomes" id="UP000602284">
    <property type="component" value="Unassembled WGS sequence"/>
</dbReference>
<name>A0ABS1JD09_9BACL</name>
<dbReference type="RefSeq" id="WP_201636848.1">
    <property type="nucleotide sequence ID" value="NZ_JAEQNB010000005.1"/>
</dbReference>
<keyword evidence="2" id="KW-1185">Reference proteome</keyword>
<evidence type="ECO:0000313" key="2">
    <source>
        <dbReference type="Proteomes" id="UP000602284"/>
    </source>
</evidence>
<gene>
    <name evidence="1" type="ORF">JJB07_16150</name>
</gene>
<accession>A0ABS1JD09</accession>